<keyword evidence="3" id="KW-1185">Reference proteome</keyword>
<reference evidence="1" key="2">
    <citation type="submission" date="2016-11" db="EMBL/GenBank/DDBJ databases">
        <title>Complete Genome Sequencing of Pandoraea pulmonicola DSM 16583.</title>
        <authorList>
            <person name="Chan K.-G."/>
        </authorList>
    </citation>
    <scope>NUCLEOTIDE SEQUENCE</scope>
    <source>
        <strain evidence="1">DSM 16583</strain>
    </source>
</reference>
<evidence type="ECO:0000313" key="4">
    <source>
        <dbReference type="Proteomes" id="UP000254589"/>
    </source>
</evidence>
<reference evidence="3" key="1">
    <citation type="submission" date="2014-12" db="EMBL/GenBank/DDBJ databases">
        <title>Complete Genome Sequencing of Pandoraea pulmonicola DSM 16583.</title>
        <authorList>
            <person name="Chan K.-G."/>
        </authorList>
    </citation>
    <scope>NUCLEOTIDE SEQUENCE [LARGE SCALE GENOMIC DNA]</scope>
    <source>
        <strain evidence="3">DSM 16583</strain>
    </source>
</reference>
<gene>
    <name evidence="2" type="ORF">NCTC13159_02803</name>
    <name evidence="1" type="ORF">RO07_25670</name>
</gene>
<dbReference type="Proteomes" id="UP000035086">
    <property type="component" value="Chromosome"/>
</dbReference>
<evidence type="ECO:0000313" key="2">
    <source>
        <dbReference type="EMBL" id="SUA91310.1"/>
    </source>
</evidence>
<dbReference type="AlphaFoldDB" id="A0AAJ5D183"/>
<dbReference type="EMBL" id="UGSJ01000001">
    <property type="protein sequence ID" value="SUA91310.1"/>
    <property type="molecule type" value="Genomic_DNA"/>
</dbReference>
<protein>
    <submittedName>
        <fullName evidence="2">Pathogenicity island 2 effector protein SseE</fullName>
    </submittedName>
</protein>
<sequence length="150" mass="17272">MTVCERAVAAFFRSHRFTARAEVCERTHIVLGHRIENAELSLCHRLDKGASGVVLTITDFRQGTTTMTGEHAVRRFCQLIRQLLRTVPHVAYVRGMILPGVSDIRLREARLRLTAILEREGACWRDEDGDRWLVFCRECTSRRLVSRKHA</sequence>
<accession>A0AAJ5D183</accession>
<proteinExistence type="predicted"/>
<dbReference type="EMBL" id="CP010310">
    <property type="protein sequence ID" value="APD13689.1"/>
    <property type="molecule type" value="Genomic_DNA"/>
</dbReference>
<dbReference type="KEGG" id="ppul:RO07_25670"/>
<name>A0AAJ5D183_PANPU</name>
<evidence type="ECO:0000313" key="3">
    <source>
        <dbReference type="Proteomes" id="UP000035086"/>
    </source>
</evidence>
<evidence type="ECO:0000313" key="1">
    <source>
        <dbReference type="EMBL" id="APD13689.1"/>
    </source>
</evidence>
<dbReference type="RefSeq" id="WP_052266855.1">
    <property type="nucleotide sequence ID" value="NZ_CP010310.2"/>
</dbReference>
<organism evidence="2 4">
    <name type="scientific">Pandoraea pulmonicola</name>
    <dbReference type="NCBI Taxonomy" id="93221"/>
    <lineage>
        <taxon>Bacteria</taxon>
        <taxon>Pseudomonadati</taxon>
        <taxon>Pseudomonadota</taxon>
        <taxon>Betaproteobacteria</taxon>
        <taxon>Burkholderiales</taxon>
        <taxon>Burkholderiaceae</taxon>
        <taxon>Pandoraea</taxon>
    </lineage>
</organism>
<dbReference type="Proteomes" id="UP000254589">
    <property type="component" value="Unassembled WGS sequence"/>
</dbReference>
<reference evidence="2 4" key="3">
    <citation type="submission" date="2018-06" db="EMBL/GenBank/DDBJ databases">
        <authorList>
            <consortium name="Pathogen Informatics"/>
            <person name="Doyle S."/>
        </authorList>
    </citation>
    <scope>NUCLEOTIDE SEQUENCE [LARGE SCALE GENOMIC DNA]</scope>
    <source>
        <strain evidence="2 4">NCTC13159</strain>
    </source>
</reference>